<keyword evidence="1" id="KW-1133">Transmembrane helix</keyword>
<dbReference type="Proteomes" id="UP001215280">
    <property type="component" value="Unassembled WGS sequence"/>
</dbReference>
<accession>A0AAD7MJF2</accession>
<keyword evidence="3" id="KW-1185">Reference proteome</keyword>
<name>A0AAD7MJF2_9AGAR</name>
<proteinExistence type="predicted"/>
<reference evidence="2" key="1">
    <citation type="submission" date="2023-03" db="EMBL/GenBank/DDBJ databases">
        <title>Massive genome expansion in bonnet fungi (Mycena s.s.) driven by repeated elements and novel gene families across ecological guilds.</title>
        <authorList>
            <consortium name="Lawrence Berkeley National Laboratory"/>
            <person name="Harder C.B."/>
            <person name="Miyauchi S."/>
            <person name="Viragh M."/>
            <person name="Kuo A."/>
            <person name="Thoen E."/>
            <person name="Andreopoulos B."/>
            <person name="Lu D."/>
            <person name="Skrede I."/>
            <person name="Drula E."/>
            <person name="Henrissat B."/>
            <person name="Morin E."/>
            <person name="Kohler A."/>
            <person name="Barry K."/>
            <person name="LaButti K."/>
            <person name="Morin E."/>
            <person name="Salamov A."/>
            <person name="Lipzen A."/>
            <person name="Mereny Z."/>
            <person name="Hegedus B."/>
            <person name="Baldrian P."/>
            <person name="Stursova M."/>
            <person name="Weitz H."/>
            <person name="Taylor A."/>
            <person name="Grigoriev I.V."/>
            <person name="Nagy L.G."/>
            <person name="Martin F."/>
            <person name="Kauserud H."/>
        </authorList>
    </citation>
    <scope>NUCLEOTIDE SEQUENCE</scope>
    <source>
        <strain evidence="2">CBHHK188m</strain>
    </source>
</reference>
<evidence type="ECO:0000313" key="2">
    <source>
        <dbReference type="EMBL" id="KAJ7720365.1"/>
    </source>
</evidence>
<protein>
    <submittedName>
        <fullName evidence="2">Uncharacterized protein</fullName>
    </submittedName>
</protein>
<comment type="caution">
    <text evidence="2">The sequence shown here is derived from an EMBL/GenBank/DDBJ whole genome shotgun (WGS) entry which is preliminary data.</text>
</comment>
<evidence type="ECO:0000313" key="3">
    <source>
        <dbReference type="Proteomes" id="UP001215280"/>
    </source>
</evidence>
<evidence type="ECO:0000256" key="1">
    <source>
        <dbReference type="SAM" id="Phobius"/>
    </source>
</evidence>
<feature type="transmembrane region" description="Helical" evidence="1">
    <location>
        <begin position="179"/>
        <end position="197"/>
    </location>
</feature>
<dbReference type="EMBL" id="JARJLG010000280">
    <property type="protein sequence ID" value="KAJ7720365.1"/>
    <property type="molecule type" value="Genomic_DNA"/>
</dbReference>
<sequence>MSLRRMHIEELPEPPFRYHSPPLPDNGALLELNVQYAPNVPVVVSATMPTHLLFEEEEESELPPVPGPSPLLTTTAHMLFEEEEEPELPPVPGPSLEDNTANMAPPVAGPSWPRCVPHPTAPRASLSVLPLVTRRIVSHQPSHLYFPSINPTTSYTNLPVVCTSTRPIRPTHPTRCTCLFYPFYVFYLYLSAAYYLWPSLQPQHAIRTC</sequence>
<keyword evidence="1" id="KW-0812">Transmembrane</keyword>
<gene>
    <name evidence="2" type="ORF">DFH07DRAFT_972609</name>
</gene>
<organism evidence="2 3">
    <name type="scientific">Mycena maculata</name>
    <dbReference type="NCBI Taxonomy" id="230809"/>
    <lineage>
        <taxon>Eukaryota</taxon>
        <taxon>Fungi</taxon>
        <taxon>Dikarya</taxon>
        <taxon>Basidiomycota</taxon>
        <taxon>Agaricomycotina</taxon>
        <taxon>Agaricomycetes</taxon>
        <taxon>Agaricomycetidae</taxon>
        <taxon>Agaricales</taxon>
        <taxon>Marasmiineae</taxon>
        <taxon>Mycenaceae</taxon>
        <taxon>Mycena</taxon>
    </lineage>
</organism>
<dbReference type="AlphaFoldDB" id="A0AAD7MJF2"/>
<keyword evidence="1" id="KW-0472">Membrane</keyword>